<organism evidence="1 2">
    <name type="scientific">Tetrabaena socialis</name>
    <dbReference type="NCBI Taxonomy" id="47790"/>
    <lineage>
        <taxon>Eukaryota</taxon>
        <taxon>Viridiplantae</taxon>
        <taxon>Chlorophyta</taxon>
        <taxon>core chlorophytes</taxon>
        <taxon>Chlorophyceae</taxon>
        <taxon>CS clade</taxon>
        <taxon>Chlamydomonadales</taxon>
        <taxon>Tetrabaenaceae</taxon>
        <taxon>Tetrabaena</taxon>
    </lineage>
</organism>
<dbReference type="Proteomes" id="UP000236333">
    <property type="component" value="Unassembled WGS sequence"/>
</dbReference>
<protein>
    <submittedName>
        <fullName evidence="1">Uncharacterized protein</fullName>
    </submittedName>
</protein>
<evidence type="ECO:0000313" key="2">
    <source>
        <dbReference type="Proteomes" id="UP000236333"/>
    </source>
</evidence>
<dbReference type="OrthoDB" id="532561at2759"/>
<gene>
    <name evidence="1" type="ORF">TSOC_009273</name>
</gene>
<proteinExistence type="predicted"/>
<evidence type="ECO:0000313" key="1">
    <source>
        <dbReference type="EMBL" id="PNH04535.1"/>
    </source>
</evidence>
<dbReference type="EMBL" id="PGGS01000380">
    <property type="protein sequence ID" value="PNH04535.1"/>
    <property type="molecule type" value="Genomic_DNA"/>
</dbReference>
<comment type="caution">
    <text evidence="1">The sequence shown here is derived from an EMBL/GenBank/DDBJ whole genome shotgun (WGS) entry which is preliminary data.</text>
</comment>
<reference evidence="1 2" key="1">
    <citation type="journal article" date="2017" name="Mol. Biol. Evol.">
        <title>The 4-celled Tetrabaena socialis nuclear genome reveals the essential components for genetic control of cell number at the origin of multicellularity in the volvocine lineage.</title>
        <authorList>
            <person name="Featherston J."/>
            <person name="Arakaki Y."/>
            <person name="Hanschen E.R."/>
            <person name="Ferris P.J."/>
            <person name="Michod R.E."/>
            <person name="Olson B.J.S.C."/>
            <person name="Nozaki H."/>
            <person name="Durand P.M."/>
        </authorList>
    </citation>
    <scope>NUCLEOTIDE SEQUENCE [LARGE SCALE GENOMIC DNA]</scope>
    <source>
        <strain evidence="1 2">NIES-571</strain>
    </source>
</reference>
<sequence>MMRMRRGSLRSCAQASTCPYVAKGVGRCGRVGRRSLNVRAGPGSALAESGPALAFPGESRAGRASDAPAGGTVMQQILLAPCWIDMQRLFSAHRQELNASELAVVWVRLAKISKDPAVRLSPELQKFVDIMACASIERLETATGGNLCSIMWAASKLKKNLPKSGMFKSFLKVAPSASWLERTYLSFERQLDAASAEPLQALLHAAAALDLPPPQWSGRLMERLQDVDLRSLPDGNIVDLVMSMHTLHMHPPPQLSHQLHQECLKRLGEQRSGAGGGGGPAVQA</sequence>
<name>A0A2J7ZWA9_9CHLO</name>
<keyword evidence="2" id="KW-1185">Reference proteome</keyword>
<dbReference type="AlphaFoldDB" id="A0A2J7ZWA9"/>
<accession>A0A2J7ZWA9</accession>